<dbReference type="SUPFAM" id="SSF55120">
    <property type="entry name" value="Pseudouridine synthase"/>
    <property type="match status" value="1"/>
</dbReference>
<dbReference type="Gene3D" id="3.30.2350.10">
    <property type="entry name" value="Pseudouridine synthase"/>
    <property type="match status" value="1"/>
</dbReference>
<dbReference type="Pfam" id="PF00849">
    <property type="entry name" value="PseudoU_synth_2"/>
    <property type="match status" value="1"/>
</dbReference>
<proteinExistence type="inferred from homology"/>
<gene>
    <name evidence="6" type="ORF">J2Z40_002777</name>
</gene>
<dbReference type="InterPro" id="IPR006145">
    <property type="entry name" value="PsdUridine_synth_RsuA/RluA"/>
</dbReference>
<dbReference type="RefSeq" id="WP_066392467.1">
    <property type="nucleotide sequence ID" value="NZ_JAGIKZ010000016.1"/>
</dbReference>
<dbReference type="NCBIfam" id="TIGR00005">
    <property type="entry name" value="rluA_subfam"/>
    <property type="match status" value="1"/>
</dbReference>
<accession>A0ABS4RIT9</accession>
<keyword evidence="3 6" id="KW-0413">Isomerase</keyword>
<evidence type="ECO:0000313" key="7">
    <source>
        <dbReference type="Proteomes" id="UP001519293"/>
    </source>
</evidence>
<dbReference type="InterPro" id="IPR020103">
    <property type="entry name" value="PsdUridine_synth_cat_dom_sf"/>
</dbReference>
<feature type="compositionally biased region" description="Basic residues" evidence="4">
    <location>
        <begin position="194"/>
        <end position="203"/>
    </location>
</feature>
<keyword evidence="7" id="KW-1185">Reference proteome</keyword>
<feature type="domain" description="Pseudouridine synthase RsuA/RluA-like" evidence="5">
    <location>
        <begin position="93"/>
        <end position="244"/>
    </location>
</feature>
<dbReference type="EC" id="5.4.99.-" evidence="3"/>
<comment type="function">
    <text evidence="3">Responsible for synthesis of pseudouridine from uracil.</text>
</comment>
<comment type="catalytic activity">
    <reaction evidence="1 3">
        <text>a uridine in RNA = a pseudouridine in RNA</text>
        <dbReference type="Rhea" id="RHEA:48348"/>
        <dbReference type="Rhea" id="RHEA-COMP:12068"/>
        <dbReference type="Rhea" id="RHEA-COMP:12069"/>
        <dbReference type="ChEBI" id="CHEBI:65314"/>
        <dbReference type="ChEBI" id="CHEBI:65315"/>
    </reaction>
</comment>
<dbReference type="InterPro" id="IPR050188">
    <property type="entry name" value="RluA_PseudoU_synthase"/>
</dbReference>
<comment type="similarity">
    <text evidence="2 3">Belongs to the pseudouridine synthase RluA family.</text>
</comment>
<dbReference type="InterPro" id="IPR006224">
    <property type="entry name" value="PsdUridine_synth_RluA-like_CS"/>
</dbReference>
<organism evidence="6 7">
    <name type="scientific">Cytobacillus eiseniae</name>
    <dbReference type="NCBI Taxonomy" id="762947"/>
    <lineage>
        <taxon>Bacteria</taxon>
        <taxon>Bacillati</taxon>
        <taxon>Bacillota</taxon>
        <taxon>Bacilli</taxon>
        <taxon>Bacillales</taxon>
        <taxon>Bacillaceae</taxon>
        <taxon>Cytobacillus</taxon>
    </lineage>
</organism>
<protein>
    <recommendedName>
        <fullName evidence="3">Pseudouridine synthase</fullName>
        <ecNumber evidence="3">5.4.99.-</ecNumber>
    </recommendedName>
</protein>
<feature type="region of interest" description="Disordered" evidence="4">
    <location>
        <begin position="183"/>
        <end position="206"/>
    </location>
</feature>
<evidence type="ECO:0000256" key="1">
    <source>
        <dbReference type="ARBA" id="ARBA00000073"/>
    </source>
</evidence>
<comment type="caution">
    <text evidence="6">The sequence shown here is derived from an EMBL/GenBank/DDBJ whole genome shotgun (WGS) entry which is preliminary data.</text>
</comment>
<evidence type="ECO:0000256" key="2">
    <source>
        <dbReference type="ARBA" id="ARBA00010876"/>
    </source>
</evidence>
<evidence type="ECO:0000256" key="4">
    <source>
        <dbReference type="SAM" id="MobiDB-lite"/>
    </source>
</evidence>
<dbReference type="InterPro" id="IPR006225">
    <property type="entry name" value="PsdUridine_synth_RluC/D"/>
</dbReference>
<evidence type="ECO:0000259" key="5">
    <source>
        <dbReference type="Pfam" id="PF00849"/>
    </source>
</evidence>
<reference evidence="6 7" key="1">
    <citation type="submission" date="2021-03" db="EMBL/GenBank/DDBJ databases">
        <title>Genomic Encyclopedia of Type Strains, Phase IV (KMG-IV): sequencing the most valuable type-strain genomes for metagenomic binning, comparative biology and taxonomic classification.</title>
        <authorList>
            <person name="Goeker M."/>
        </authorList>
    </citation>
    <scope>NUCLEOTIDE SEQUENCE [LARGE SCALE GENOMIC DNA]</scope>
    <source>
        <strain evidence="6 7">DSM 26675</strain>
    </source>
</reference>
<sequence>MKTKKMGEWYEIKINQEWDGLSIDSIFRQVWQAPKKQVHSLRMEKGVKVNGEDRSWNLPLQAGDRLQLKLFTEEPFGVVPTYQDVDVLYEDDHLIIFNKPADMDTHPNDPDQTDTLANGAAYYLLSNGEQRRIKHVHRLDRDTTGAVLFAKHALAGSILDRLLEERKIKRTYHALVHGKLKRKKGTIQQPIGRDRHHPTRRRVSPTGQSAITHYEILEYDAKQDQSFIQCQLDTGRTHQIRVHLGHIGHPIVGDSLYGGKPIFYRQALHAAKLELPHPFTNETIRVDCPSEF</sequence>
<evidence type="ECO:0000313" key="6">
    <source>
        <dbReference type="EMBL" id="MBP2242204.1"/>
    </source>
</evidence>
<evidence type="ECO:0000256" key="3">
    <source>
        <dbReference type="RuleBase" id="RU362028"/>
    </source>
</evidence>
<dbReference type="PROSITE" id="PS01129">
    <property type="entry name" value="PSI_RLU"/>
    <property type="match status" value="1"/>
</dbReference>
<dbReference type="CDD" id="cd02869">
    <property type="entry name" value="PseudoU_synth_RluA_like"/>
    <property type="match status" value="1"/>
</dbReference>
<dbReference type="PANTHER" id="PTHR21600">
    <property type="entry name" value="MITOCHONDRIAL RNA PSEUDOURIDINE SYNTHASE"/>
    <property type="match status" value="1"/>
</dbReference>
<dbReference type="EMBL" id="JAGIKZ010000016">
    <property type="protein sequence ID" value="MBP2242204.1"/>
    <property type="molecule type" value="Genomic_DNA"/>
</dbReference>
<dbReference type="PANTHER" id="PTHR21600:SF71">
    <property type="entry name" value="PSEUDOURIDINE SYNTHASE"/>
    <property type="match status" value="1"/>
</dbReference>
<name>A0ABS4RIT9_9BACI</name>
<dbReference type="Proteomes" id="UP001519293">
    <property type="component" value="Unassembled WGS sequence"/>
</dbReference>
<dbReference type="GO" id="GO:0160140">
    <property type="term" value="F:23S rRNA pseudouridine(1911/1915/1917) synthase activity"/>
    <property type="evidence" value="ECO:0007669"/>
    <property type="project" value="UniProtKB-EC"/>
</dbReference>